<feature type="domain" description="Glutamyl/glutaminyl-tRNA synthetase class Ib catalytic" evidence="8">
    <location>
        <begin position="8"/>
        <end position="107"/>
    </location>
</feature>
<sequence length="286" mass="31178">MATQPEYRGRFAPSPTGPLHVGSLLTAVASYLDARSASGTWLLRIEDIDPPREVPGAADSILRSLEAHGLYWDETELYQSTRLEAYAEALDELTECGDVFRCCCTRATLGPGGSCLKRCSPTLEDVTALRVCLLGNAGFDDRILGPQQPKHGANDLVLRRKDNLYAYALAVVVDDAWQSITDVVRGEDLLFQTFAQLELLAQLKAEQPSYAHVPVVCDASGIKLSKQAGATAIDDKAALKNLRKVLELLCQDSAQLHAGSTRELLELATSLWNPQALQARRALVYP</sequence>
<dbReference type="InterPro" id="IPR022380">
    <property type="entry name" value="Glu-Q_tRNA(Asp)_Synthase"/>
</dbReference>
<keyword evidence="6 7" id="KW-0030">Aminoacyl-tRNA synthetase</keyword>
<dbReference type="PANTHER" id="PTHR43311:SF1">
    <property type="entry name" value="GLUTAMYL-Q TRNA(ASP) SYNTHETASE"/>
    <property type="match status" value="1"/>
</dbReference>
<comment type="similarity">
    <text evidence="7">Belongs to the class-I aminoacyl-tRNA synthetase family.</text>
</comment>
<evidence type="ECO:0000313" key="10">
    <source>
        <dbReference type="Proteomes" id="UP001626549"/>
    </source>
</evidence>
<dbReference type="PRINTS" id="PR00987">
    <property type="entry name" value="TRNASYNTHGLU"/>
</dbReference>
<keyword evidence="2" id="KW-0479">Metal-binding</keyword>
<keyword evidence="4" id="KW-0862">Zinc</keyword>
<dbReference type="InterPro" id="IPR049940">
    <property type="entry name" value="GluQ/Sye"/>
</dbReference>
<keyword evidence="5 7" id="KW-0067">ATP-binding</keyword>
<dbReference type="Proteomes" id="UP001626549">
    <property type="component" value="Chromosome"/>
</dbReference>
<accession>A0ABZ0IES2</accession>
<dbReference type="InterPro" id="IPR000924">
    <property type="entry name" value="Glu/Gln-tRNA-synth"/>
</dbReference>
<name>A0ABZ0IES2_9GAMM</name>
<protein>
    <submittedName>
        <fullName evidence="9">tRNA glutamyl-Q(34) synthetase GluQRS</fullName>
        <ecNumber evidence="9">6.1.1.-</ecNumber>
    </submittedName>
</protein>
<evidence type="ECO:0000256" key="7">
    <source>
        <dbReference type="RuleBase" id="RU363037"/>
    </source>
</evidence>
<dbReference type="NCBIfam" id="NF004314">
    <property type="entry name" value="PRK05710.1-3"/>
    <property type="match status" value="1"/>
</dbReference>
<dbReference type="GO" id="GO:0016874">
    <property type="term" value="F:ligase activity"/>
    <property type="evidence" value="ECO:0007669"/>
    <property type="project" value="UniProtKB-KW"/>
</dbReference>
<dbReference type="InterPro" id="IPR014729">
    <property type="entry name" value="Rossmann-like_a/b/a_fold"/>
</dbReference>
<keyword evidence="1 7" id="KW-0436">Ligase</keyword>
<evidence type="ECO:0000256" key="6">
    <source>
        <dbReference type="ARBA" id="ARBA00023146"/>
    </source>
</evidence>
<dbReference type="Gene3D" id="3.90.800.10">
    <property type="entry name" value="Glutamyl-tRNA Synthetase, Domain 3"/>
    <property type="match status" value="1"/>
</dbReference>
<evidence type="ECO:0000313" key="9">
    <source>
        <dbReference type="EMBL" id="WOJ98064.1"/>
    </source>
</evidence>
<reference evidence="9 10" key="1">
    <citation type="submission" date="2023-10" db="EMBL/GenBank/DDBJ databases">
        <title>Two novel species belonging to the OM43/NOR5 clade.</title>
        <authorList>
            <person name="Park M."/>
        </authorList>
    </citation>
    <scope>NUCLEOTIDE SEQUENCE [LARGE SCALE GENOMIC DNA]</scope>
    <source>
        <strain evidence="9 10">IMCC45268</strain>
    </source>
</reference>
<dbReference type="EMBL" id="CP136865">
    <property type="protein sequence ID" value="WOJ98064.1"/>
    <property type="molecule type" value="Genomic_DNA"/>
</dbReference>
<dbReference type="Pfam" id="PF00749">
    <property type="entry name" value="tRNA-synt_1c"/>
    <property type="match status" value="2"/>
</dbReference>
<evidence type="ECO:0000256" key="3">
    <source>
        <dbReference type="ARBA" id="ARBA00022741"/>
    </source>
</evidence>
<dbReference type="PANTHER" id="PTHR43311">
    <property type="entry name" value="GLUTAMATE--TRNA LIGASE"/>
    <property type="match status" value="1"/>
</dbReference>
<gene>
    <name evidence="9" type="primary">gluQRS</name>
    <name evidence="9" type="ORF">R0137_05675</name>
</gene>
<feature type="domain" description="Glutamyl/glutaminyl-tRNA synthetase class Ib catalytic" evidence="8">
    <location>
        <begin position="138"/>
        <end position="236"/>
    </location>
</feature>
<keyword evidence="7" id="KW-0648">Protein biosynthesis</keyword>
<proteinExistence type="inferred from homology"/>
<keyword evidence="10" id="KW-1185">Reference proteome</keyword>
<dbReference type="NCBIfam" id="TIGR03838">
    <property type="entry name" value="queuosine_YadB"/>
    <property type="match status" value="1"/>
</dbReference>
<evidence type="ECO:0000256" key="1">
    <source>
        <dbReference type="ARBA" id="ARBA00022598"/>
    </source>
</evidence>
<dbReference type="RefSeq" id="WP_407329234.1">
    <property type="nucleotide sequence ID" value="NZ_CP136865.1"/>
</dbReference>
<dbReference type="EC" id="6.1.1.-" evidence="9"/>
<evidence type="ECO:0000259" key="8">
    <source>
        <dbReference type="Pfam" id="PF00749"/>
    </source>
</evidence>
<evidence type="ECO:0000256" key="5">
    <source>
        <dbReference type="ARBA" id="ARBA00022840"/>
    </source>
</evidence>
<dbReference type="InterPro" id="IPR020058">
    <property type="entry name" value="Glu/Gln-tRNA-synth_Ib_cat-dom"/>
</dbReference>
<dbReference type="Gene3D" id="3.40.50.620">
    <property type="entry name" value="HUPs"/>
    <property type="match status" value="1"/>
</dbReference>
<keyword evidence="3 7" id="KW-0547">Nucleotide-binding</keyword>
<evidence type="ECO:0000256" key="2">
    <source>
        <dbReference type="ARBA" id="ARBA00022723"/>
    </source>
</evidence>
<evidence type="ECO:0000256" key="4">
    <source>
        <dbReference type="ARBA" id="ARBA00022833"/>
    </source>
</evidence>
<dbReference type="SUPFAM" id="SSF52374">
    <property type="entry name" value="Nucleotidylyl transferase"/>
    <property type="match status" value="1"/>
</dbReference>
<organism evidence="9 10">
    <name type="scientific">Congregibacter brevis</name>
    <dbReference type="NCBI Taxonomy" id="3081201"/>
    <lineage>
        <taxon>Bacteria</taxon>
        <taxon>Pseudomonadati</taxon>
        <taxon>Pseudomonadota</taxon>
        <taxon>Gammaproteobacteria</taxon>
        <taxon>Cellvibrionales</taxon>
        <taxon>Halieaceae</taxon>
        <taxon>Congregibacter</taxon>
    </lineage>
</organism>